<dbReference type="SMART" id="SM00822">
    <property type="entry name" value="PKS_KR"/>
    <property type="match status" value="1"/>
</dbReference>
<evidence type="ECO:0000313" key="5">
    <source>
        <dbReference type="Proteomes" id="UP000199585"/>
    </source>
</evidence>
<evidence type="ECO:0000256" key="1">
    <source>
        <dbReference type="ARBA" id="ARBA00006484"/>
    </source>
</evidence>
<evidence type="ECO:0000256" key="2">
    <source>
        <dbReference type="ARBA" id="ARBA00023002"/>
    </source>
</evidence>
<dbReference type="SUPFAM" id="SSF51735">
    <property type="entry name" value="NAD(P)-binding Rossmann-fold domains"/>
    <property type="match status" value="1"/>
</dbReference>
<dbReference type="PANTHER" id="PTHR44196">
    <property type="entry name" value="DEHYDROGENASE/REDUCTASE SDR FAMILY MEMBER 7B"/>
    <property type="match status" value="1"/>
</dbReference>
<evidence type="ECO:0000313" key="4">
    <source>
        <dbReference type="EMBL" id="SEM61932.1"/>
    </source>
</evidence>
<dbReference type="RefSeq" id="WP_245731240.1">
    <property type="nucleotide sequence ID" value="NZ_FOCI01000002.1"/>
</dbReference>
<keyword evidence="5" id="KW-1185">Reference proteome</keyword>
<dbReference type="InterPro" id="IPR036291">
    <property type="entry name" value="NAD(P)-bd_dom_sf"/>
</dbReference>
<sequence length="246" mass="27280">MDWQGKRYWIVGASEGLGRALALKLSRVGVEVIVSARSEDRLKSLVDELPGKGRYVTVDVSDLDSVEKARAEVGEIDGVVYLAGVYWPMLSSAWDNGQAEAMANINYLGASRVIGSVMKDFTSRDRGHIVVTSSLTAFRGLPGTIGYTASKAAIMSLAECMYADLRKTGVHVQVVNPGFIKTQLTAKNDFDMPFIMEPEEAATAVFDHMNDPTRFKKSFPTLFSWVFRLSQFLPDWAYYGIFRPKT</sequence>
<accession>A0A1H7ZTG2</accession>
<dbReference type="GO" id="GO:0016020">
    <property type="term" value="C:membrane"/>
    <property type="evidence" value="ECO:0007669"/>
    <property type="project" value="TreeGrafter"/>
</dbReference>
<dbReference type="PRINTS" id="PR00081">
    <property type="entry name" value="GDHRDH"/>
</dbReference>
<dbReference type="PANTHER" id="PTHR44196:SF1">
    <property type="entry name" value="DEHYDROGENASE_REDUCTASE SDR FAMILY MEMBER 7B"/>
    <property type="match status" value="1"/>
</dbReference>
<feature type="domain" description="Ketoreductase" evidence="3">
    <location>
        <begin position="6"/>
        <end position="183"/>
    </location>
</feature>
<keyword evidence="2" id="KW-0560">Oxidoreductase</keyword>
<gene>
    <name evidence="4" type="ORF">SAMN04488003_102136</name>
</gene>
<reference evidence="4 5" key="1">
    <citation type="submission" date="2016-10" db="EMBL/GenBank/DDBJ databases">
        <authorList>
            <person name="de Groot N.N."/>
        </authorList>
    </citation>
    <scope>NUCLEOTIDE SEQUENCE [LARGE SCALE GENOMIC DNA]</scope>
    <source>
        <strain evidence="4 5">DSM 16213</strain>
    </source>
</reference>
<proteinExistence type="inferred from homology"/>
<comment type="similarity">
    <text evidence="1">Belongs to the short-chain dehydrogenases/reductases (SDR) family.</text>
</comment>
<dbReference type="Pfam" id="PF00106">
    <property type="entry name" value="adh_short"/>
    <property type="match status" value="1"/>
</dbReference>
<protein>
    <submittedName>
        <fullName evidence="4">Short-chain dehydrogenase</fullName>
    </submittedName>
</protein>
<organism evidence="4 5">
    <name type="scientific">Loktanella fryxellensis</name>
    <dbReference type="NCBI Taxonomy" id="245187"/>
    <lineage>
        <taxon>Bacteria</taxon>
        <taxon>Pseudomonadati</taxon>
        <taxon>Pseudomonadota</taxon>
        <taxon>Alphaproteobacteria</taxon>
        <taxon>Rhodobacterales</taxon>
        <taxon>Roseobacteraceae</taxon>
        <taxon>Loktanella</taxon>
    </lineage>
</organism>
<dbReference type="STRING" id="245187.SAMN04488003_102136"/>
<dbReference type="EMBL" id="FOCI01000002">
    <property type="protein sequence ID" value="SEM61932.1"/>
    <property type="molecule type" value="Genomic_DNA"/>
</dbReference>
<dbReference type="AlphaFoldDB" id="A0A1H7ZTG2"/>
<dbReference type="GO" id="GO:0016491">
    <property type="term" value="F:oxidoreductase activity"/>
    <property type="evidence" value="ECO:0007669"/>
    <property type="project" value="UniProtKB-KW"/>
</dbReference>
<dbReference type="Proteomes" id="UP000199585">
    <property type="component" value="Unassembled WGS sequence"/>
</dbReference>
<name>A0A1H7ZTG2_9RHOB</name>
<dbReference type="InterPro" id="IPR057326">
    <property type="entry name" value="KR_dom"/>
</dbReference>
<evidence type="ECO:0000259" key="3">
    <source>
        <dbReference type="SMART" id="SM00822"/>
    </source>
</evidence>
<dbReference type="Gene3D" id="3.40.50.720">
    <property type="entry name" value="NAD(P)-binding Rossmann-like Domain"/>
    <property type="match status" value="1"/>
</dbReference>
<dbReference type="InterPro" id="IPR002347">
    <property type="entry name" value="SDR_fam"/>
</dbReference>